<feature type="domain" description="Mur ligase N-terminal catalytic" evidence="12">
    <location>
        <begin position="33"/>
        <end position="107"/>
    </location>
</feature>
<dbReference type="AlphaFoldDB" id="A0A2P2DX13"/>
<dbReference type="GO" id="GO:0005524">
    <property type="term" value="F:ATP binding"/>
    <property type="evidence" value="ECO:0007669"/>
    <property type="project" value="UniProtKB-UniRule"/>
</dbReference>
<dbReference type="EC" id="6.3.2.10" evidence="10 11"/>
<dbReference type="NCBIfam" id="TIGR01143">
    <property type="entry name" value="murF"/>
    <property type="match status" value="1"/>
</dbReference>
<evidence type="ECO:0000256" key="3">
    <source>
        <dbReference type="ARBA" id="ARBA00022618"/>
    </source>
</evidence>
<evidence type="ECO:0000256" key="1">
    <source>
        <dbReference type="ARBA" id="ARBA00022490"/>
    </source>
</evidence>
<evidence type="ECO:0000256" key="11">
    <source>
        <dbReference type="RuleBase" id="RU004136"/>
    </source>
</evidence>
<dbReference type="GO" id="GO:0071555">
    <property type="term" value="P:cell wall organization"/>
    <property type="evidence" value="ECO:0007669"/>
    <property type="project" value="UniProtKB-KW"/>
</dbReference>
<protein>
    <recommendedName>
        <fullName evidence="10 11">UDP-N-acetylmuramoyl-tripeptide--D-alanyl-D-alanine ligase</fullName>
        <ecNumber evidence="10 11">6.3.2.10</ecNumber>
    </recommendedName>
    <alternativeName>
        <fullName evidence="10">D-alanyl-D-alanine-adding enzyme</fullName>
    </alternativeName>
</protein>
<keyword evidence="3 10" id="KW-0132">Cell division</keyword>
<comment type="function">
    <text evidence="10 11">Involved in cell wall formation. Catalyzes the final step in the synthesis of UDP-N-acetylmuramoyl-pentapeptide, the precursor of murein.</text>
</comment>
<dbReference type="GO" id="GO:0009252">
    <property type="term" value="P:peptidoglycan biosynthetic process"/>
    <property type="evidence" value="ECO:0007669"/>
    <property type="project" value="UniProtKB-UniRule"/>
</dbReference>
<dbReference type="Gene3D" id="3.40.1390.10">
    <property type="entry name" value="MurE/MurF, N-terminal domain"/>
    <property type="match status" value="1"/>
</dbReference>
<dbReference type="PANTHER" id="PTHR43024">
    <property type="entry name" value="UDP-N-ACETYLMURAMOYL-TRIPEPTIDE--D-ALANYL-D-ALANINE LIGASE"/>
    <property type="match status" value="1"/>
</dbReference>
<dbReference type="SUPFAM" id="SSF63418">
    <property type="entry name" value="MurE/MurF N-terminal domain"/>
    <property type="match status" value="1"/>
</dbReference>
<evidence type="ECO:0000256" key="7">
    <source>
        <dbReference type="ARBA" id="ARBA00022984"/>
    </source>
</evidence>
<organism evidence="15 16">
    <name type="scientific">Leptospira ryugenii</name>
    <dbReference type="NCBI Taxonomy" id="1917863"/>
    <lineage>
        <taxon>Bacteria</taxon>
        <taxon>Pseudomonadati</taxon>
        <taxon>Spirochaetota</taxon>
        <taxon>Spirochaetia</taxon>
        <taxon>Leptospirales</taxon>
        <taxon>Leptospiraceae</taxon>
        <taxon>Leptospira</taxon>
    </lineage>
</organism>
<dbReference type="Pfam" id="PF01225">
    <property type="entry name" value="Mur_ligase"/>
    <property type="match status" value="1"/>
</dbReference>
<keyword evidence="5 10" id="KW-0067">ATP-binding</keyword>
<evidence type="ECO:0000313" key="15">
    <source>
        <dbReference type="EMBL" id="GBF49142.1"/>
    </source>
</evidence>
<dbReference type="SUPFAM" id="SSF53244">
    <property type="entry name" value="MurD-like peptide ligases, peptide-binding domain"/>
    <property type="match status" value="1"/>
</dbReference>
<dbReference type="GO" id="GO:0008360">
    <property type="term" value="P:regulation of cell shape"/>
    <property type="evidence" value="ECO:0007669"/>
    <property type="project" value="UniProtKB-KW"/>
</dbReference>
<comment type="catalytic activity">
    <reaction evidence="10 11">
        <text>D-alanyl-D-alanine + UDP-N-acetyl-alpha-D-muramoyl-L-alanyl-gamma-D-glutamyl-meso-2,6-diaminopimelate + ATP = UDP-N-acetyl-alpha-D-muramoyl-L-alanyl-gamma-D-glutamyl-meso-2,6-diaminopimeloyl-D-alanyl-D-alanine + ADP + phosphate + H(+)</text>
        <dbReference type="Rhea" id="RHEA:28374"/>
        <dbReference type="ChEBI" id="CHEBI:15378"/>
        <dbReference type="ChEBI" id="CHEBI:30616"/>
        <dbReference type="ChEBI" id="CHEBI:43474"/>
        <dbReference type="ChEBI" id="CHEBI:57822"/>
        <dbReference type="ChEBI" id="CHEBI:61386"/>
        <dbReference type="ChEBI" id="CHEBI:83905"/>
        <dbReference type="ChEBI" id="CHEBI:456216"/>
        <dbReference type="EC" id="6.3.2.10"/>
    </reaction>
</comment>
<dbReference type="GO" id="GO:0051301">
    <property type="term" value="P:cell division"/>
    <property type="evidence" value="ECO:0007669"/>
    <property type="project" value="UniProtKB-KW"/>
</dbReference>
<evidence type="ECO:0000256" key="6">
    <source>
        <dbReference type="ARBA" id="ARBA00022960"/>
    </source>
</evidence>
<evidence type="ECO:0000313" key="16">
    <source>
        <dbReference type="Proteomes" id="UP000245133"/>
    </source>
</evidence>
<dbReference type="InterPro" id="IPR005863">
    <property type="entry name" value="UDP-N-AcMur_synth"/>
</dbReference>
<dbReference type="GO" id="GO:0047480">
    <property type="term" value="F:UDP-N-acetylmuramoyl-tripeptide-D-alanyl-D-alanine ligase activity"/>
    <property type="evidence" value="ECO:0007669"/>
    <property type="project" value="UniProtKB-UniRule"/>
</dbReference>
<dbReference type="EMBL" id="BFBB01000002">
    <property type="protein sequence ID" value="GBF49142.1"/>
    <property type="molecule type" value="Genomic_DNA"/>
</dbReference>
<gene>
    <name evidence="10 15" type="primary">murF</name>
    <name evidence="15" type="ORF">LPTSP4_06520</name>
</gene>
<dbReference type="InterPro" id="IPR004101">
    <property type="entry name" value="Mur_ligase_C"/>
</dbReference>
<dbReference type="PANTHER" id="PTHR43024:SF1">
    <property type="entry name" value="UDP-N-ACETYLMURAMOYL-TRIPEPTIDE--D-ALANYL-D-ALANINE LIGASE"/>
    <property type="match status" value="1"/>
</dbReference>
<evidence type="ECO:0000259" key="12">
    <source>
        <dbReference type="Pfam" id="PF01225"/>
    </source>
</evidence>
<comment type="caution">
    <text evidence="15">The sequence shown here is derived from an EMBL/GenBank/DDBJ whole genome shotgun (WGS) entry which is preliminary data.</text>
</comment>
<evidence type="ECO:0000256" key="8">
    <source>
        <dbReference type="ARBA" id="ARBA00023306"/>
    </source>
</evidence>
<dbReference type="RefSeq" id="WP_108973650.1">
    <property type="nucleotide sequence ID" value="NZ_BFBB01000002.1"/>
</dbReference>
<dbReference type="Gene3D" id="3.40.1190.10">
    <property type="entry name" value="Mur-like, catalytic domain"/>
    <property type="match status" value="1"/>
</dbReference>
<dbReference type="InterPro" id="IPR000713">
    <property type="entry name" value="Mur_ligase_N"/>
</dbReference>
<keyword evidence="8 10" id="KW-0131">Cell cycle</keyword>
<reference evidence="15 16" key="1">
    <citation type="submission" date="2018-02" db="EMBL/GenBank/DDBJ databases">
        <title>Novel Leptospira species isolated from soil and water in Japan.</title>
        <authorList>
            <person name="Nakao R."/>
            <person name="Masuzawa T."/>
        </authorList>
    </citation>
    <scope>NUCLEOTIDE SEQUENCE [LARGE SCALE GENOMIC DNA]</scope>
    <source>
        <strain evidence="15 16">YH101</strain>
    </source>
</reference>
<dbReference type="InterPro" id="IPR051046">
    <property type="entry name" value="MurCDEF_CellWall_CoF430Synth"/>
</dbReference>
<dbReference type="InterPro" id="IPR035911">
    <property type="entry name" value="MurE/MurF_N"/>
</dbReference>
<dbReference type="UniPathway" id="UPA00219"/>
<comment type="similarity">
    <text evidence="10">Belongs to the MurCDEF family. MurF subfamily.</text>
</comment>
<keyword evidence="2 10" id="KW-0436">Ligase</keyword>
<evidence type="ECO:0000256" key="9">
    <source>
        <dbReference type="ARBA" id="ARBA00023316"/>
    </source>
</evidence>
<evidence type="ECO:0000259" key="13">
    <source>
        <dbReference type="Pfam" id="PF02875"/>
    </source>
</evidence>
<comment type="subcellular location">
    <subcellularLocation>
        <location evidence="10 11">Cytoplasm</location>
    </subcellularLocation>
</comment>
<dbReference type="InterPro" id="IPR036565">
    <property type="entry name" value="Mur-like_cat_sf"/>
</dbReference>
<proteinExistence type="inferred from homology"/>
<dbReference type="InterPro" id="IPR013221">
    <property type="entry name" value="Mur_ligase_cen"/>
</dbReference>
<dbReference type="Gene3D" id="3.90.190.20">
    <property type="entry name" value="Mur ligase, C-terminal domain"/>
    <property type="match status" value="1"/>
</dbReference>
<evidence type="ECO:0000256" key="2">
    <source>
        <dbReference type="ARBA" id="ARBA00022598"/>
    </source>
</evidence>
<dbReference type="Proteomes" id="UP000245133">
    <property type="component" value="Unassembled WGS sequence"/>
</dbReference>
<dbReference type="InterPro" id="IPR036615">
    <property type="entry name" value="Mur_ligase_C_dom_sf"/>
</dbReference>
<evidence type="ECO:0000256" key="10">
    <source>
        <dbReference type="HAMAP-Rule" id="MF_02019"/>
    </source>
</evidence>
<dbReference type="SUPFAM" id="SSF53623">
    <property type="entry name" value="MurD-like peptide ligases, catalytic domain"/>
    <property type="match status" value="1"/>
</dbReference>
<dbReference type="Pfam" id="PF02875">
    <property type="entry name" value="Mur_ligase_C"/>
    <property type="match status" value="1"/>
</dbReference>
<dbReference type="OrthoDB" id="9801978at2"/>
<keyword evidence="6 10" id="KW-0133">Cell shape</keyword>
<dbReference type="GO" id="GO:0008766">
    <property type="term" value="F:UDP-N-acetylmuramoylalanyl-D-glutamyl-2,6-diaminopimelate-D-alanyl-D-alanine ligase activity"/>
    <property type="evidence" value="ECO:0007669"/>
    <property type="project" value="RHEA"/>
</dbReference>
<sequence>MISPFSYSLSTILTFLGKEPKDRIHAKGSVSWITNSSLEARPGALFVPLKDKRDGHEFISDALRRGAAYFLYETGNSEFQKLSKEEKSKGIAVQDALLALGQLAKFHRNRFSCLVIGITGSSGKTSTKELLGNLFHFLKPNEKVITEKNYNNHIGVPFTLFHINEKTKVVVCEMGMNHRGEISYLSKIAKPNIALITTIGSAHIENLGSPKAIALEKSDIVQGMDEGSVLFVPQGIQFPEIVKQVAKSRRVSVRFWPMDKNPILKVVKTNRFGFTLEYKGKEIQWNLPGKSLLSNVRGVVAVAEALGLADDTIIKGIQSYKSPDKRLLIKKSYFHIIDDSYNANPESMLSSIDASLQYAENQTIIWLLGSMKELGKFSKSYHLQIGKSLQNHSKHHLFTFGKDATWIGKAAGKVHKGHLEEDNVDFTQFALQLRTTFPKGTVILVKGSRSMKMERFVEALFKLESLDRERN</sequence>
<evidence type="ECO:0000256" key="5">
    <source>
        <dbReference type="ARBA" id="ARBA00022840"/>
    </source>
</evidence>
<keyword evidence="7 10" id="KW-0573">Peptidoglycan synthesis</keyword>
<comment type="pathway">
    <text evidence="10 11">Cell wall biogenesis; peptidoglycan biosynthesis.</text>
</comment>
<evidence type="ECO:0000256" key="4">
    <source>
        <dbReference type="ARBA" id="ARBA00022741"/>
    </source>
</evidence>
<keyword evidence="1 10" id="KW-0963">Cytoplasm</keyword>
<feature type="domain" description="Mur ligase central" evidence="14">
    <location>
        <begin position="118"/>
        <end position="303"/>
    </location>
</feature>
<evidence type="ECO:0000259" key="14">
    <source>
        <dbReference type="Pfam" id="PF08245"/>
    </source>
</evidence>
<keyword evidence="16" id="KW-1185">Reference proteome</keyword>
<feature type="binding site" evidence="10">
    <location>
        <begin position="120"/>
        <end position="126"/>
    </location>
    <ligand>
        <name>ATP</name>
        <dbReference type="ChEBI" id="CHEBI:30616"/>
    </ligand>
</feature>
<keyword evidence="9 10" id="KW-0961">Cell wall biogenesis/degradation</keyword>
<dbReference type="Pfam" id="PF08245">
    <property type="entry name" value="Mur_ligase_M"/>
    <property type="match status" value="1"/>
</dbReference>
<accession>A0A2P2DX13</accession>
<dbReference type="HAMAP" id="MF_02019">
    <property type="entry name" value="MurF"/>
    <property type="match status" value="1"/>
</dbReference>
<feature type="domain" description="Mur ligase C-terminal" evidence="13">
    <location>
        <begin position="333"/>
        <end position="449"/>
    </location>
</feature>
<keyword evidence="4 10" id="KW-0547">Nucleotide-binding</keyword>
<name>A0A2P2DX13_9LEPT</name>
<dbReference type="GO" id="GO:0005737">
    <property type="term" value="C:cytoplasm"/>
    <property type="evidence" value="ECO:0007669"/>
    <property type="project" value="UniProtKB-SubCell"/>
</dbReference>